<protein>
    <submittedName>
        <fullName evidence="2">Uncharacterized protein</fullName>
    </submittedName>
</protein>
<dbReference type="AlphaFoldDB" id="A0A2G5VGQ5"/>
<gene>
    <name evidence="2" type="primary">Cnig_chr_I.g1648</name>
    <name evidence="2" type="ORF">B9Z55_001648</name>
</gene>
<proteinExistence type="predicted"/>
<sequence length="197" mass="23334">MILSRENQDLRHNLSIAEKQLKILTRDVERLTAENRKRKTELYQSKAKETLMLAKKKGKWKKQQKPRRKSFDSLTNYLAQITQTDEAIVQYLSGQEDSKHFFMDIIKALDRKVMHKSLFTPLEAFCIYHSSGLTRKMYSELKRWYKILGMLDPFPYLEQLKKVEGSVDSKELLTVQEKCGWSERRKARHSCATEQCR</sequence>
<feature type="coiled-coil region" evidence="1">
    <location>
        <begin position="7"/>
        <end position="41"/>
    </location>
</feature>
<dbReference type="Proteomes" id="UP000230233">
    <property type="component" value="Chromosome I"/>
</dbReference>
<keyword evidence="1" id="KW-0175">Coiled coil</keyword>
<reference evidence="3" key="1">
    <citation type="submission" date="2017-10" db="EMBL/GenBank/DDBJ databases">
        <title>Rapid genome shrinkage in a self-fertile nematode reveals novel sperm competition proteins.</title>
        <authorList>
            <person name="Yin D."/>
            <person name="Schwarz E.M."/>
            <person name="Thomas C.G."/>
            <person name="Felde R.L."/>
            <person name="Korf I.F."/>
            <person name="Cutter A.D."/>
            <person name="Schartner C.M."/>
            <person name="Ralston E.J."/>
            <person name="Meyer B.J."/>
            <person name="Haag E.S."/>
        </authorList>
    </citation>
    <scope>NUCLEOTIDE SEQUENCE [LARGE SCALE GENOMIC DNA]</scope>
    <source>
        <strain evidence="3">JU1422</strain>
    </source>
</reference>
<dbReference type="Pfam" id="PF06918">
    <property type="entry name" value="DUF1280"/>
    <property type="match status" value="1"/>
</dbReference>
<keyword evidence="3" id="KW-1185">Reference proteome</keyword>
<name>A0A2G5VGQ5_9PELO</name>
<dbReference type="InterPro" id="IPR009689">
    <property type="entry name" value="DUF1280"/>
</dbReference>
<dbReference type="EMBL" id="PDUG01000001">
    <property type="protein sequence ID" value="PIC50943.1"/>
    <property type="molecule type" value="Genomic_DNA"/>
</dbReference>
<accession>A0A2G5VGQ5</accession>
<organism evidence="2 3">
    <name type="scientific">Caenorhabditis nigoni</name>
    <dbReference type="NCBI Taxonomy" id="1611254"/>
    <lineage>
        <taxon>Eukaryota</taxon>
        <taxon>Metazoa</taxon>
        <taxon>Ecdysozoa</taxon>
        <taxon>Nematoda</taxon>
        <taxon>Chromadorea</taxon>
        <taxon>Rhabditida</taxon>
        <taxon>Rhabditina</taxon>
        <taxon>Rhabditomorpha</taxon>
        <taxon>Rhabditoidea</taxon>
        <taxon>Rhabditidae</taxon>
        <taxon>Peloderinae</taxon>
        <taxon>Caenorhabditis</taxon>
    </lineage>
</organism>
<evidence type="ECO:0000313" key="2">
    <source>
        <dbReference type="EMBL" id="PIC50943.1"/>
    </source>
</evidence>
<evidence type="ECO:0000313" key="3">
    <source>
        <dbReference type="Proteomes" id="UP000230233"/>
    </source>
</evidence>
<evidence type="ECO:0000256" key="1">
    <source>
        <dbReference type="SAM" id="Coils"/>
    </source>
</evidence>
<comment type="caution">
    <text evidence="2">The sequence shown here is derived from an EMBL/GenBank/DDBJ whole genome shotgun (WGS) entry which is preliminary data.</text>
</comment>